<dbReference type="AlphaFoldDB" id="A0ABD1SKJ0"/>
<evidence type="ECO:0000313" key="2">
    <source>
        <dbReference type="EMBL" id="KAL2501135.1"/>
    </source>
</evidence>
<protein>
    <submittedName>
        <fullName evidence="2">Uncharacterized protein</fullName>
    </submittedName>
</protein>
<sequence>MPKVVISSNNESSIESSSDSTCESHNGSSNHSSDHSSSYEINQSTDFLGFDRCQRLHDSQLISGAIRAGVRMPPIRYLLLIFKLVGLLLGKSEKEEDDYKQIRGDNWSNCFIIWLLTVAEPENLNWGDPKINQHRRAQTTTPAGGSSSLDCLTKCT</sequence>
<organism evidence="2 3">
    <name type="scientific">Forsythia ovata</name>
    <dbReference type="NCBI Taxonomy" id="205694"/>
    <lineage>
        <taxon>Eukaryota</taxon>
        <taxon>Viridiplantae</taxon>
        <taxon>Streptophyta</taxon>
        <taxon>Embryophyta</taxon>
        <taxon>Tracheophyta</taxon>
        <taxon>Spermatophyta</taxon>
        <taxon>Magnoliopsida</taxon>
        <taxon>eudicotyledons</taxon>
        <taxon>Gunneridae</taxon>
        <taxon>Pentapetalae</taxon>
        <taxon>asterids</taxon>
        <taxon>lamiids</taxon>
        <taxon>Lamiales</taxon>
        <taxon>Oleaceae</taxon>
        <taxon>Forsythieae</taxon>
        <taxon>Forsythia</taxon>
    </lineage>
</organism>
<accession>A0ABD1SKJ0</accession>
<name>A0ABD1SKJ0_9LAMI</name>
<feature type="region of interest" description="Disordered" evidence="1">
    <location>
        <begin position="1"/>
        <end position="38"/>
    </location>
</feature>
<evidence type="ECO:0000313" key="3">
    <source>
        <dbReference type="Proteomes" id="UP001604277"/>
    </source>
</evidence>
<dbReference type="Proteomes" id="UP001604277">
    <property type="component" value="Unassembled WGS sequence"/>
</dbReference>
<keyword evidence="3" id="KW-1185">Reference proteome</keyword>
<comment type="caution">
    <text evidence="2">The sequence shown here is derived from an EMBL/GenBank/DDBJ whole genome shotgun (WGS) entry which is preliminary data.</text>
</comment>
<gene>
    <name evidence="2" type="ORF">Fot_34983</name>
</gene>
<evidence type="ECO:0000256" key="1">
    <source>
        <dbReference type="SAM" id="MobiDB-lite"/>
    </source>
</evidence>
<reference evidence="3" key="1">
    <citation type="submission" date="2024-07" db="EMBL/GenBank/DDBJ databases">
        <title>Two chromosome-level genome assemblies of Korean endemic species Abeliophyllum distichum and Forsythia ovata (Oleaceae).</title>
        <authorList>
            <person name="Jang H."/>
        </authorList>
    </citation>
    <scope>NUCLEOTIDE SEQUENCE [LARGE SCALE GENOMIC DNA]</scope>
</reference>
<dbReference type="EMBL" id="JBFOLJ010000010">
    <property type="protein sequence ID" value="KAL2501135.1"/>
    <property type="molecule type" value="Genomic_DNA"/>
</dbReference>
<proteinExistence type="predicted"/>